<protein>
    <recommendedName>
        <fullName evidence="1">Nitroreductase domain-containing protein</fullName>
    </recommendedName>
</protein>
<evidence type="ECO:0000313" key="3">
    <source>
        <dbReference type="Proteomes" id="UP000247892"/>
    </source>
</evidence>
<dbReference type="InterPro" id="IPR029479">
    <property type="entry name" value="Nitroreductase"/>
</dbReference>
<keyword evidence="3" id="KW-1185">Reference proteome</keyword>
<dbReference type="EMBL" id="MASU01000005">
    <property type="protein sequence ID" value="PXY36548.1"/>
    <property type="molecule type" value="Genomic_DNA"/>
</dbReference>
<dbReference type="OrthoDB" id="8156917at2"/>
<proteinExistence type="predicted"/>
<dbReference type="InterPro" id="IPR000415">
    <property type="entry name" value="Nitroreductase-like"/>
</dbReference>
<dbReference type="GO" id="GO:0016491">
    <property type="term" value="F:oxidoreductase activity"/>
    <property type="evidence" value="ECO:0007669"/>
    <property type="project" value="InterPro"/>
</dbReference>
<gene>
    <name evidence="2" type="ORF">BA062_14295</name>
</gene>
<evidence type="ECO:0000259" key="1">
    <source>
        <dbReference type="Pfam" id="PF00881"/>
    </source>
</evidence>
<dbReference type="AlphaFoldDB" id="A0A318LW72"/>
<dbReference type="SUPFAM" id="SSF55469">
    <property type="entry name" value="FMN-dependent nitroreductase-like"/>
    <property type="match status" value="2"/>
</dbReference>
<dbReference type="Proteomes" id="UP000247892">
    <property type="component" value="Unassembled WGS sequence"/>
</dbReference>
<organism evidence="2 3">
    <name type="scientific">Prauserella flavalba</name>
    <dbReference type="NCBI Taxonomy" id="1477506"/>
    <lineage>
        <taxon>Bacteria</taxon>
        <taxon>Bacillati</taxon>
        <taxon>Actinomycetota</taxon>
        <taxon>Actinomycetes</taxon>
        <taxon>Pseudonocardiales</taxon>
        <taxon>Pseudonocardiaceae</taxon>
        <taxon>Prauserella</taxon>
    </lineage>
</organism>
<dbReference type="InterPro" id="IPR050627">
    <property type="entry name" value="Nitroreductase/BluB"/>
</dbReference>
<name>A0A318LW72_9PSEU</name>
<feature type="domain" description="Nitroreductase" evidence="1">
    <location>
        <begin position="119"/>
        <end position="309"/>
    </location>
</feature>
<dbReference type="Pfam" id="PF00881">
    <property type="entry name" value="Nitroreductase"/>
    <property type="match status" value="1"/>
</dbReference>
<evidence type="ECO:0000313" key="2">
    <source>
        <dbReference type="EMBL" id="PXY36548.1"/>
    </source>
</evidence>
<sequence>MSTGTVGWSAAEADTLANAVVSAPSVLNTQPWSLHLERYEALLRERRDAWLPYHDPKGRDRAISCGAAVPNLELAVRVLGRETTTILLPDPDRPELVARVVASAEREPDADERRAYAAIARRRSYRLPFAGTPVPADVLATVLRPGAVDGVRAAHVREAHEVNELAAMLEYAAVAQQRDPGYQRELSLWTIQDQRSHRHGVGVAGAALPSPSTLPWAGLARPRTAVPDQVTLARRLADETVLLFHTDDDTRLDHVRVGIAMEHAWLTLVSSGLVAAVQTQPLQLPEVRARLADTLVLPGPAQLLMRIGYPVGPVPRSPRRSTFELLRGD</sequence>
<dbReference type="PANTHER" id="PTHR23026">
    <property type="entry name" value="NADPH NITROREDUCTASE"/>
    <property type="match status" value="1"/>
</dbReference>
<accession>A0A318LW72</accession>
<dbReference type="NCBIfam" id="NF047509">
    <property type="entry name" value="Rv3131_FMN_oxido"/>
    <property type="match status" value="1"/>
</dbReference>
<dbReference type="Gene3D" id="3.40.109.10">
    <property type="entry name" value="NADH Oxidase"/>
    <property type="match status" value="1"/>
</dbReference>
<comment type="caution">
    <text evidence="2">The sequence shown here is derived from an EMBL/GenBank/DDBJ whole genome shotgun (WGS) entry which is preliminary data.</text>
</comment>
<dbReference type="PANTHER" id="PTHR23026:SF123">
    <property type="entry name" value="NAD(P)H NITROREDUCTASE RV3131-RELATED"/>
    <property type="match status" value="1"/>
</dbReference>
<reference evidence="2 3" key="1">
    <citation type="submission" date="2016-07" db="EMBL/GenBank/DDBJ databases">
        <title>Draft genome sequence of Prauserella sp. YIM 121212, isolated from alkaline soil.</title>
        <authorList>
            <person name="Ruckert C."/>
            <person name="Albersmeier A."/>
            <person name="Jiang C.-L."/>
            <person name="Jiang Y."/>
            <person name="Kalinowski J."/>
            <person name="Schneider O."/>
            <person name="Winkler A."/>
            <person name="Zotchev S.B."/>
        </authorList>
    </citation>
    <scope>NUCLEOTIDE SEQUENCE [LARGE SCALE GENOMIC DNA]</scope>
    <source>
        <strain evidence="2 3">YIM 121212</strain>
    </source>
</reference>
<dbReference type="RefSeq" id="WP_110336562.1">
    <property type="nucleotide sequence ID" value="NZ_MASU01000005.1"/>
</dbReference>